<evidence type="ECO:0000256" key="2">
    <source>
        <dbReference type="ARBA" id="ARBA00005254"/>
    </source>
</evidence>
<dbReference type="EMBL" id="LQOY01000041">
    <property type="protein sequence ID" value="ORV93204.1"/>
    <property type="molecule type" value="Genomic_DNA"/>
</dbReference>
<keyword evidence="3" id="KW-0276">Fatty acid metabolism</keyword>
<dbReference type="Proteomes" id="UP000093757">
    <property type="component" value="Unassembled WGS sequence"/>
</dbReference>
<comment type="caution">
    <text evidence="10">The sequence shown here is derived from an EMBL/GenBank/DDBJ whole genome shotgun (WGS) entry which is preliminary data.</text>
</comment>
<dbReference type="PANTHER" id="PTHR11941">
    <property type="entry name" value="ENOYL-COA HYDRATASE-RELATED"/>
    <property type="match status" value="1"/>
</dbReference>
<evidence type="ECO:0000256" key="7">
    <source>
        <dbReference type="ARBA" id="ARBA00023717"/>
    </source>
</evidence>
<gene>
    <name evidence="10" type="ORF">A9W98_11855</name>
    <name evidence="11" type="ORF">AWC08_18800</name>
</gene>
<evidence type="ECO:0000313" key="10">
    <source>
        <dbReference type="EMBL" id="OBS02994.1"/>
    </source>
</evidence>
<dbReference type="OrthoDB" id="9775794at2"/>
<feature type="region of interest" description="Disordered" evidence="9">
    <location>
        <begin position="245"/>
        <end position="271"/>
    </location>
</feature>
<dbReference type="NCBIfam" id="NF042430">
    <property type="entry name" value="EnCoAhydt_DpgD"/>
    <property type="match status" value="1"/>
</dbReference>
<dbReference type="Proteomes" id="UP000193928">
    <property type="component" value="Unassembled WGS sequence"/>
</dbReference>
<dbReference type="InterPro" id="IPR018376">
    <property type="entry name" value="Enoyl-CoA_hyd/isom_CS"/>
</dbReference>
<sequence length="271" mass="29517">MSAALDRLEFVGYEKRDRVATITMRRPEVLNAMNVRMHEELSLVWEDFETDPQIWAGVLTGSGDRAFSVGQDLKELAERDTSGAAGVSSFGSRGKPGAPRLTDRFDITKPLVAKVRGYALGGGFELALACDLIVASSDAQFGLPEVRLGLVAGAGGVFRLGRQLPARVAAGYLLTGRRMTAHDALRYGLVNEVVAPDELDVATQAWVDDLLRGAPLAVRATKQAMWRSLDLPLRDAFDEVYPCEERRKHSSDAREGPRAFAEGRSPSWTGT</sequence>
<keyword evidence="4" id="KW-0443">Lipid metabolism</keyword>
<evidence type="ECO:0000256" key="3">
    <source>
        <dbReference type="ARBA" id="ARBA00022832"/>
    </source>
</evidence>
<reference evidence="11 13" key="1">
    <citation type="submission" date="2016-01" db="EMBL/GenBank/DDBJ databases">
        <title>The new phylogeny of the genus Mycobacterium.</title>
        <authorList>
            <person name="Tarcisio F."/>
            <person name="Conor M."/>
            <person name="Antonella G."/>
            <person name="Elisabetta G."/>
            <person name="Giulia F.S."/>
            <person name="Sara T."/>
            <person name="Anna F."/>
            <person name="Clotilde B."/>
            <person name="Roberto B."/>
            <person name="Veronica D.S."/>
            <person name="Fabio R."/>
            <person name="Monica P."/>
            <person name="Olivier J."/>
            <person name="Enrico T."/>
            <person name="Nicola S."/>
        </authorList>
    </citation>
    <scope>NUCLEOTIDE SEQUENCE [LARGE SCALE GENOMIC DNA]</scope>
    <source>
        <strain evidence="11 13">DSM 44160</strain>
    </source>
</reference>
<reference evidence="10 12" key="2">
    <citation type="submission" date="2016-06" db="EMBL/GenBank/DDBJ databases">
        <authorList>
            <person name="Kjaerup R.B."/>
            <person name="Dalgaard T.S."/>
            <person name="Juul-Madsen H.R."/>
        </authorList>
    </citation>
    <scope>NUCLEOTIDE SEQUENCE [LARGE SCALE GENOMIC DNA]</scope>
    <source>
        <strain evidence="10 12">1245752.6</strain>
    </source>
</reference>
<dbReference type="Pfam" id="PF00378">
    <property type="entry name" value="ECH_1"/>
    <property type="match status" value="1"/>
</dbReference>
<protein>
    <submittedName>
        <fullName evidence="10">Enoyl-CoA hydratase</fullName>
    </submittedName>
</protein>
<comment type="similarity">
    <text evidence="2 8">Belongs to the enoyl-CoA hydratase/isomerase family.</text>
</comment>
<evidence type="ECO:0000313" key="12">
    <source>
        <dbReference type="Proteomes" id="UP000093757"/>
    </source>
</evidence>
<dbReference type="SUPFAM" id="SSF52096">
    <property type="entry name" value="ClpP/crotonase"/>
    <property type="match status" value="1"/>
</dbReference>
<name>A0A1A6BL97_MYCGO</name>
<organism evidence="10 12">
    <name type="scientific">Mycobacterium gordonae</name>
    <dbReference type="NCBI Taxonomy" id="1778"/>
    <lineage>
        <taxon>Bacteria</taxon>
        <taxon>Bacillati</taxon>
        <taxon>Actinomycetota</taxon>
        <taxon>Actinomycetes</taxon>
        <taxon>Mycobacteriales</taxon>
        <taxon>Mycobacteriaceae</taxon>
        <taxon>Mycobacterium</taxon>
    </lineage>
</organism>
<dbReference type="PROSITE" id="PS00166">
    <property type="entry name" value="ENOYL_COA_HYDRATASE"/>
    <property type="match status" value="1"/>
</dbReference>
<dbReference type="EMBL" id="MAEM01000117">
    <property type="protein sequence ID" value="OBS02994.1"/>
    <property type="molecule type" value="Genomic_DNA"/>
</dbReference>
<evidence type="ECO:0000256" key="5">
    <source>
        <dbReference type="ARBA" id="ARBA00023239"/>
    </source>
</evidence>
<evidence type="ECO:0000256" key="4">
    <source>
        <dbReference type="ARBA" id="ARBA00023098"/>
    </source>
</evidence>
<comment type="catalytic activity">
    <reaction evidence="7">
        <text>a 4-saturated-(3S)-3-hydroxyacyl-CoA = a (3E)-enoyl-CoA + H2O</text>
        <dbReference type="Rhea" id="RHEA:20724"/>
        <dbReference type="ChEBI" id="CHEBI:15377"/>
        <dbReference type="ChEBI" id="CHEBI:58521"/>
        <dbReference type="ChEBI" id="CHEBI:137480"/>
        <dbReference type="EC" id="4.2.1.17"/>
    </reaction>
</comment>
<dbReference type="InterPro" id="IPR029045">
    <property type="entry name" value="ClpP/crotonase-like_dom_sf"/>
</dbReference>
<evidence type="ECO:0000256" key="1">
    <source>
        <dbReference type="ARBA" id="ARBA00002994"/>
    </source>
</evidence>
<dbReference type="CDD" id="cd06558">
    <property type="entry name" value="crotonase-like"/>
    <property type="match status" value="1"/>
</dbReference>
<evidence type="ECO:0000313" key="13">
    <source>
        <dbReference type="Proteomes" id="UP000193928"/>
    </source>
</evidence>
<comment type="catalytic activity">
    <reaction evidence="6">
        <text>a (3S)-3-hydroxyacyl-CoA = a (2E)-enoyl-CoA + H2O</text>
        <dbReference type="Rhea" id="RHEA:16105"/>
        <dbReference type="ChEBI" id="CHEBI:15377"/>
        <dbReference type="ChEBI" id="CHEBI:57318"/>
        <dbReference type="ChEBI" id="CHEBI:58856"/>
        <dbReference type="EC" id="4.2.1.17"/>
    </reaction>
</comment>
<dbReference type="Gene3D" id="3.90.226.10">
    <property type="entry name" value="2-enoyl-CoA Hydratase, Chain A, domain 1"/>
    <property type="match status" value="1"/>
</dbReference>
<evidence type="ECO:0000256" key="8">
    <source>
        <dbReference type="RuleBase" id="RU003707"/>
    </source>
</evidence>
<dbReference type="PANTHER" id="PTHR11941:SF54">
    <property type="entry name" value="ENOYL-COA HYDRATASE, MITOCHONDRIAL"/>
    <property type="match status" value="1"/>
</dbReference>
<dbReference type="Gene3D" id="1.10.12.10">
    <property type="entry name" value="Lyase 2-enoyl-coa Hydratase, Chain A, domain 2"/>
    <property type="match status" value="1"/>
</dbReference>
<keyword evidence="5" id="KW-0456">Lyase</keyword>
<dbReference type="GO" id="GO:0004300">
    <property type="term" value="F:enoyl-CoA hydratase activity"/>
    <property type="evidence" value="ECO:0007669"/>
    <property type="project" value="UniProtKB-EC"/>
</dbReference>
<keyword evidence="13" id="KW-1185">Reference proteome</keyword>
<comment type="function">
    <text evidence="1">Could possibly oxidize fatty acids using specific components.</text>
</comment>
<dbReference type="InterPro" id="IPR054898">
    <property type="entry name" value="EnCoAhydt_DpgD"/>
</dbReference>
<dbReference type="InterPro" id="IPR001753">
    <property type="entry name" value="Enoyl-CoA_hydra/iso"/>
</dbReference>
<accession>A0A1A6BL97</accession>
<dbReference type="InterPro" id="IPR014748">
    <property type="entry name" value="Enoyl-CoA_hydra_C"/>
</dbReference>
<dbReference type="RefSeq" id="WP_065132867.1">
    <property type="nucleotide sequence ID" value="NZ_JACKSU010000029.1"/>
</dbReference>
<dbReference type="AlphaFoldDB" id="A0A1A6BL97"/>
<evidence type="ECO:0000313" key="11">
    <source>
        <dbReference type="EMBL" id="ORV93204.1"/>
    </source>
</evidence>
<dbReference type="GO" id="GO:0006635">
    <property type="term" value="P:fatty acid beta-oxidation"/>
    <property type="evidence" value="ECO:0007669"/>
    <property type="project" value="TreeGrafter"/>
</dbReference>
<feature type="compositionally biased region" description="Basic and acidic residues" evidence="9">
    <location>
        <begin position="245"/>
        <end position="257"/>
    </location>
</feature>
<evidence type="ECO:0000256" key="6">
    <source>
        <dbReference type="ARBA" id="ARBA00023709"/>
    </source>
</evidence>
<evidence type="ECO:0000256" key="9">
    <source>
        <dbReference type="SAM" id="MobiDB-lite"/>
    </source>
</evidence>
<proteinExistence type="inferred from homology"/>